<keyword evidence="4" id="KW-0862">Zinc</keyword>
<dbReference type="SMART" id="SM00355">
    <property type="entry name" value="ZnF_C2H2"/>
    <property type="match status" value="3"/>
</dbReference>
<dbReference type="FunFam" id="3.30.160.60:FF:000446">
    <property type="entry name" value="Zinc finger protein"/>
    <property type="match status" value="1"/>
</dbReference>
<feature type="region of interest" description="Disordered" evidence="6">
    <location>
        <begin position="1"/>
        <end position="69"/>
    </location>
</feature>
<feature type="compositionally biased region" description="Polar residues" evidence="6">
    <location>
        <begin position="709"/>
        <end position="720"/>
    </location>
</feature>
<dbReference type="GO" id="GO:0008270">
    <property type="term" value="F:zinc ion binding"/>
    <property type="evidence" value="ECO:0007669"/>
    <property type="project" value="UniProtKB-KW"/>
</dbReference>
<evidence type="ECO:0000313" key="8">
    <source>
        <dbReference type="EMBL" id="EFX04082.1"/>
    </source>
</evidence>
<evidence type="ECO:0000256" key="6">
    <source>
        <dbReference type="SAM" id="MobiDB-lite"/>
    </source>
</evidence>
<dbReference type="HOGENOM" id="CLU_384042_0_0_1"/>
<gene>
    <name evidence="8" type="ORF">CMQ_1010</name>
</gene>
<organism evidence="9">
    <name type="scientific">Grosmannia clavigera (strain kw1407 / UAMH 11150)</name>
    <name type="common">Blue stain fungus</name>
    <name type="synonym">Graphiocladiella clavigera</name>
    <dbReference type="NCBI Taxonomy" id="655863"/>
    <lineage>
        <taxon>Eukaryota</taxon>
        <taxon>Fungi</taxon>
        <taxon>Dikarya</taxon>
        <taxon>Ascomycota</taxon>
        <taxon>Pezizomycotina</taxon>
        <taxon>Sordariomycetes</taxon>
        <taxon>Sordariomycetidae</taxon>
        <taxon>Ophiostomatales</taxon>
        <taxon>Ophiostomataceae</taxon>
        <taxon>Leptographium</taxon>
    </lineage>
</organism>
<dbReference type="RefSeq" id="XP_014173564.1">
    <property type="nucleotide sequence ID" value="XM_014318089.1"/>
</dbReference>
<dbReference type="Pfam" id="PF00096">
    <property type="entry name" value="zf-C2H2"/>
    <property type="match status" value="2"/>
</dbReference>
<dbReference type="AlphaFoldDB" id="F0XD97"/>
<keyword evidence="2" id="KW-0677">Repeat</keyword>
<feature type="domain" description="C2H2-type" evidence="7">
    <location>
        <begin position="270"/>
        <end position="297"/>
    </location>
</feature>
<feature type="compositionally biased region" description="Low complexity" evidence="6">
    <location>
        <begin position="461"/>
        <end position="489"/>
    </location>
</feature>
<feature type="region of interest" description="Disordered" evidence="6">
    <location>
        <begin position="611"/>
        <end position="720"/>
    </location>
</feature>
<accession>F0XD97</accession>
<dbReference type="GO" id="GO:0000981">
    <property type="term" value="F:DNA-binding transcription factor activity, RNA polymerase II-specific"/>
    <property type="evidence" value="ECO:0007669"/>
    <property type="project" value="TreeGrafter"/>
</dbReference>
<proteinExistence type="predicted"/>
<feature type="compositionally biased region" description="Basic and acidic residues" evidence="6">
    <location>
        <begin position="105"/>
        <end position="115"/>
    </location>
</feature>
<evidence type="ECO:0000313" key="9">
    <source>
        <dbReference type="Proteomes" id="UP000007796"/>
    </source>
</evidence>
<protein>
    <submittedName>
        <fullName evidence="8">C2h2 type zinc finger domain containing protein</fullName>
    </submittedName>
</protein>
<reference evidence="8 9" key="1">
    <citation type="journal article" date="2011" name="Proc. Natl. Acad. Sci. U.S.A.">
        <title>Genome and transcriptome analyses of the mountain pine beetle-fungal symbiont Grosmannia clavigera, a lodgepole pine pathogen.</title>
        <authorList>
            <person name="DiGuistini S."/>
            <person name="Wang Y."/>
            <person name="Liao N.Y."/>
            <person name="Taylor G."/>
            <person name="Tanguay P."/>
            <person name="Feau N."/>
            <person name="Henrissat B."/>
            <person name="Chan S.K."/>
            <person name="Hesse-Orce U."/>
            <person name="Alamouti S.M."/>
            <person name="Tsui C.K.M."/>
            <person name="Docking R.T."/>
            <person name="Levasseur A."/>
            <person name="Haridas S."/>
            <person name="Robertson G."/>
            <person name="Birol I."/>
            <person name="Holt R.A."/>
            <person name="Marra M.A."/>
            <person name="Hamelin R.C."/>
            <person name="Hirst M."/>
            <person name="Jones S.J.M."/>
            <person name="Bohlmann J."/>
            <person name="Breuil C."/>
        </authorList>
    </citation>
    <scope>NUCLEOTIDE SEQUENCE [LARGE SCALE GENOMIC DNA]</scope>
    <source>
        <strain evidence="9">kw1407 / UAMH 11150</strain>
    </source>
</reference>
<dbReference type="STRING" id="655863.F0XD97"/>
<dbReference type="Gene3D" id="3.30.160.60">
    <property type="entry name" value="Classic Zinc Finger"/>
    <property type="match status" value="3"/>
</dbReference>
<dbReference type="OrthoDB" id="8117402at2759"/>
<dbReference type="EMBL" id="GL629765">
    <property type="protein sequence ID" value="EFX04082.1"/>
    <property type="molecule type" value="Genomic_DNA"/>
</dbReference>
<keyword evidence="1" id="KW-0479">Metal-binding</keyword>
<dbReference type="InParanoid" id="F0XD97"/>
<evidence type="ECO:0000256" key="4">
    <source>
        <dbReference type="ARBA" id="ARBA00022833"/>
    </source>
</evidence>
<evidence type="ECO:0000256" key="3">
    <source>
        <dbReference type="ARBA" id="ARBA00022771"/>
    </source>
</evidence>
<dbReference type="GO" id="GO:0000978">
    <property type="term" value="F:RNA polymerase II cis-regulatory region sequence-specific DNA binding"/>
    <property type="evidence" value="ECO:0007669"/>
    <property type="project" value="UniProtKB-ARBA"/>
</dbReference>
<evidence type="ECO:0000256" key="1">
    <source>
        <dbReference type="ARBA" id="ARBA00022723"/>
    </source>
</evidence>
<keyword evidence="9" id="KW-1185">Reference proteome</keyword>
<dbReference type="InterPro" id="IPR036236">
    <property type="entry name" value="Znf_C2H2_sf"/>
</dbReference>
<dbReference type="PANTHER" id="PTHR23235:SF120">
    <property type="entry name" value="KRUPPEL-LIKE FACTOR 15"/>
    <property type="match status" value="1"/>
</dbReference>
<dbReference type="GeneID" id="25973842"/>
<dbReference type="PANTHER" id="PTHR23235">
    <property type="entry name" value="KRUEPPEL-LIKE TRANSCRIPTION FACTOR"/>
    <property type="match status" value="1"/>
</dbReference>
<keyword evidence="3 5" id="KW-0863">Zinc-finger</keyword>
<dbReference type="FunFam" id="3.30.160.60:FF:000072">
    <property type="entry name" value="zinc finger protein 143 isoform X1"/>
    <property type="match status" value="1"/>
</dbReference>
<feature type="region of interest" description="Disordered" evidence="6">
    <location>
        <begin position="428"/>
        <end position="522"/>
    </location>
</feature>
<dbReference type="eggNOG" id="KOG1721">
    <property type="taxonomic scope" value="Eukaryota"/>
</dbReference>
<feature type="compositionally biased region" description="Polar residues" evidence="6">
    <location>
        <begin position="90"/>
        <end position="99"/>
    </location>
</feature>
<evidence type="ECO:0000256" key="5">
    <source>
        <dbReference type="PROSITE-ProRule" id="PRU00042"/>
    </source>
</evidence>
<evidence type="ECO:0000256" key="2">
    <source>
        <dbReference type="ARBA" id="ARBA00022737"/>
    </source>
</evidence>
<feature type="compositionally biased region" description="Basic and acidic residues" evidence="6">
    <location>
        <begin position="683"/>
        <end position="705"/>
    </location>
</feature>
<dbReference type="PROSITE" id="PS50157">
    <property type="entry name" value="ZINC_FINGER_C2H2_2"/>
    <property type="match status" value="2"/>
</dbReference>
<feature type="compositionally biased region" description="Polar residues" evidence="6">
    <location>
        <begin position="611"/>
        <end position="628"/>
    </location>
</feature>
<evidence type="ECO:0000259" key="7">
    <source>
        <dbReference type="PROSITE" id="PS50157"/>
    </source>
</evidence>
<dbReference type="PROSITE" id="PS00028">
    <property type="entry name" value="ZINC_FINGER_C2H2_1"/>
    <property type="match status" value="2"/>
</dbReference>
<dbReference type="Proteomes" id="UP000007796">
    <property type="component" value="Unassembled WGS sequence"/>
</dbReference>
<feature type="domain" description="C2H2-type" evidence="7">
    <location>
        <begin position="298"/>
        <end position="325"/>
    </location>
</feature>
<feature type="region of interest" description="Disordered" evidence="6">
    <location>
        <begin position="90"/>
        <end position="123"/>
    </location>
</feature>
<dbReference type="InterPro" id="IPR013087">
    <property type="entry name" value="Znf_C2H2_type"/>
</dbReference>
<sequence>MASAGKGPVATGASHAALPGPPTPAFSPDPSALSAVIDPEIDPSASEATRSIKRPRSPSLGSSAAAADMSSIGLSPKKIARLATGSRFSDATAELTSQPPDDDGQERVEQEHAHEGASVLQPLGADDYAAQTALSVLRGAEALMSQKAASGTATTEVVAEAAAAVAAAASGENAGAENTEDADAQITADNATALAEAAVEGLAAGEGNVHGHGHGHSAEQMGVDTQQNRSNSLYATPGISTQTDTGDVHGLAGPGAFSELVPKSPSNKKHKCPYCETEFTRHHNLKSHLLTHSQEKPYSCQGCDMRFRRLHDLKRHSKLHTGEKPHICPRCDRKFARGDALARHSKGAGGCAGRRSSSSGNFGGAAADESFDASSIADADSSVMTGIEYDNTDDDERRRLSLPVNKLPHGRGPRTSTDVFGAHARTYPLMSDGQRGPAVSSLYPPSIDRTPPGASSTPSLTNGALTTTAAGRGHTPSTSMPSIPISTGSASLFSQHGIAESPKPLSPAAGPDSNALRPSGAQAQFTQAQFTLRRPNLAEPHDPLQQIKTNGPSGNGDTNANIFSSEQGMWTYIQTLESKLKAQDEKLKLQDERIALLEASKLGYEAQISSLTKGTAGTRSQPTTTDGQAQAVAISVDPVPDTQPTMGPLMESQMEPPMDPPMESPMEQQAEQHIGQEDQQTDQQRDQQAEQQAERQAERHAEQQLEQHIGQQLENAIVQQ</sequence>
<dbReference type="SUPFAM" id="SSF57667">
    <property type="entry name" value="beta-beta-alpha zinc fingers"/>
    <property type="match status" value="2"/>
</dbReference>
<name>F0XD97_GROCL</name>